<dbReference type="CDD" id="cd02440">
    <property type="entry name" value="AdoMet_MTases"/>
    <property type="match status" value="1"/>
</dbReference>
<comment type="similarity">
    <text evidence="1">Belongs to the methyltransferase superfamily.</text>
</comment>
<dbReference type="Pfam" id="PF08241">
    <property type="entry name" value="Methyltransf_11"/>
    <property type="match status" value="1"/>
</dbReference>
<proteinExistence type="inferred from homology"/>
<evidence type="ECO:0000259" key="8">
    <source>
        <dbReference type="Pfam" id="PF08241"/>
    </source>
</evidence>
<keyword evidence="6" id="KW-0456">Lyase</keyword>
<feature type="domain" description="Methyltransferase type 11" evidence="8">
    <location>
        <begin position="58"/>
        <end position="150"/>
    </location>
</feature>
<dbReference type="Gene3D" id="3.10.450.50">
    <property type="match status" value="1"/>
</dbReference>
<evidence type="ECO:0000259" key="7">
    <source>
        <dbReference type="Pfam" id="PF02982"/>
    </source>
</evidence>
<dbReference type="Proteomes" id="UP001201262">
    <property type="component" value="Unassembled WGS sequence"/>
</dbReference>
<dbReference type="InterPro" id="IPR032710">
    <property type="entry name" value="NTF2-like_dom_sf"/>
</dbReference>
<evidence type="ECO:0000256" key="6">
    <source>
        <dbReference type="ARBA" id="ARBA00023239"/>
    </source>
</evidence>
<comment type="caution">
    <text evidence="9">The sequence shown here is derived from an EMBL/GenBank/DDBJ whole genome shotgun (WGS) entry which is preliminary data.</text>
</comment>
<comment type="similarity">
    <text evidence="2">Belongs to the scytalone dehydratase family.</text>
</comment>
<dbReference type="InterPro" id="IPR051052">
    <property type="entry name" value="Diverse_substrate_MTase"/>
</dbReference>
<evidence type="ECO:0000313" key="9">
    <source>
        <dbReference type="EMBL" id="KAH8703357.1"/>
    </source>
</evidence>
<evidence type="ECO:0000313" key="10">
    <source>
        <dbReference type="Proteomes" id="UP001201262"/>
    </source>
</evidence>
<sequence length="468" mass="53260">MATTISVQLDDERETIFDKGTTFWKNYLRGRPSPPDSFFERIFRYHQEHHGHFGTVHDVGAGNGPYANKLKSKFGHVIISDIAAHNVELARDRLGTDGFTYRTARVEEGDDISNNSVDMVFATNVMHFCDQKLAMVTIARQLKSGGTFCCAGFGPARFQDSRVDNIYTRIHQCGGRALLAKADNRENMISFMARTQGVYNVAPLDEQFFLPGAHRIHLNMEIGGLTGPLPPEIDTHEPVYRGVEDLDVYVMEEGWSFIADLEAIKDHVLSFPFAQEDPTGFAELWQEMEDAVKNGQTDWDRLKKCVAPSLKVDYSSFLDKIWEAMPGDEFVMVASNPQFLGNPLLKTQHFIGLSKWQKIGDDEIAGTYQLRVAHQRYTDSNMKEIAVKGHAHGTGTMTYKYIEGEWKFAGVCLNPRWFEYDYHLVFVEVEIIMKKRQMEPKSGPCKNMKKSQHPYLCSAHYSTRRISD</sequence>
<keyword evidence="3" id="KW-0489">Methyltransferase</keyword>
<dbReference type="GO" id="GO:0016829">
    <property type="term" value="F:lyase activity"/>
    <property type="evidence" value="ECO:0007669"/>
    <property type="project" value="UniProtKB-KW"/>
</dbReference>
<gene>
    <name evidence="9" type="ORF">BGW36DRAFT_457651</name>
</gene>
<evidence type="ECO:0000256" key="2">
    <source>
        <dbReference type="ARBA" id="ARBA00008584"/>
    </source>
</evidence>
<keyword evidence="4" id="KW-0808">Transferase</keyword>
<evidence type="ECO:0000256" key="3">
    <source>
        <dbReference type="ARBA" id="ARBA00022603"/>
    </source>
</evidence>
<dbReference type="GO" id="GO:0008757">
    <property type="term" value="F:S-adenosylmethionine-dependent methyltransferase activity"/>
    <property type="evidence" value="ECO:0007669"/>
    <property type="project" value="InterPro"/>
</dbReference>
<reference evidence="9" key="1">
    <citation type="submission" date="2021-12" db="EMBL/GenBank/DDBJ databases">
        <title>Convergent genome expansion in fungi linked to evolution of root-endophyte symbiosis.</title>
        <authorList>
            <consortium name="DOE Joint Genome Institute"/>
            <person name="Ke Y.-H."/>
            <person name="Bonito G."/>
            <person name="Liao H.-L."/>
            <person name="Looney B."/>
            <person name="Rojas-Flechas A."/>
            <person name="Nash J."/>
            <person name="Hameed K."/>
            <person name="Schadt C."/>
            <person name="Martin F."/>
            <person name="Crous P.W."/>
            <person name="Miettinen O."/>
            <person name="Magnuson J.K."/>
            <person name="Labbe J."/>
            <person name="Jacobson D."/>
            <person name="Doktycz M.J."/>
            <person name="Veneault-Fourrey C."/>
            <person name="Kuo A."/>
            <person name="Mondo S."/>
            <person name="Calhoun S."/>
            <person name="Riley R."/>
            <person name="Ohm R."/>
            <person name="LaButti K."/>
            <person name="Andreopoulos B."/>
            <person name="Pangilinan J."/>
            <person name="Nolan M."/>
            <person name="Tritt A."/>
            <person name="Clum A."/>
            <person name="Lipzen A."/>
            <person name="Daum C."/>
            <person name="Barry K."/>
            <person name="Grigoriev I.V."/>
            <person name="Vilgalys R."/>
        </authorList>
    </citation>
    <scope>NUCLEOTIDE SEQUENCE</scope>
    <source>
        <strain evidence="9">PMI_201</strain>
    </source>
</reference>
<dbReference type="AlphaFoldDB" id="A0AAD4KYL9"/>
<dbReference type="GO" id="GO:0032259">
    <property type="term" value="P:methylation"/>
    <property type="evidence" value="ECO:0007669"/>
    <property type="project" value="UniProtKB-KW"/>
</dbReference>
<dbReference type="Gene3D" id="3.40.50.150">
    <property type="entry name" value="Vaccinia Virus protein VP39"/>
    <property type="match status" value="1"/>
</dbReference>
<dbReference type="InterPro" id="IPR049884">
    <property type="entry name" value="Scytalone_dh"/>
</dbReference>
<dbReference type="SUPFAM" id="SSF54427">
    <property type="entry name" value="NTF2-like"/>
    <property type="match status" value="1"/>
</dbReference>
<dbReference type="GeneID" id="70252268"/>
<dbReference type="SUPFAM" id="SSF53335">
    <property type="entry name" value="S-adenosyl-L-methionine-dependent methyltransferases"/>
    <property type="match status" value="1"/>
</dbReference>
<evidence type="ECO:0000256" key="5">
    <source>
        <dbReference type="ARBA" id="ARBA00022691"/>
    </source>
</evidence>
<protein>
    <submittedName>
        <fullName evidence="9">Scytalone dehydratase-domain-containing protein</fullName>
    </submittedName>
</protein>
<keyword evidence="10" id="KW-1185">Reference proteome</keyword>
<evidence type="ECO:0000256" key="1">
    <source>
        <dbReference type="ARBA" id="ARBA00008361"/>
    </source>
</evidence>
<organism evidence="9 10">
    <name type="scientific">Talaromyces proteolyticus</name>
    <dbReference type="NCBI Taxonomy" id="1131652"/>
    <lineage>
        <taxon>Eukaryota</taxon>
        <taxon>Fungi</taxon>
        <taxon>Dikarya</taxon>
        <taxon>Ascomycota</taxon>
        <taxon>Pezizomycotina</taxon>
        <taxon>Eurotiomycetes</taxon>
        <taxon>Eurotiomycetidae</taxon>
        <taxon>Eurotiales</taxon>
        <taxon>Trichocomaceae</taxon>
        <taxon>Talaromyces</taxon>
        <taxon>Talaromyces sect. Bacilispori</taxon>
    </lineage>
</organism>
<dbReference type="Pfam" id="PF02982">
    <property type="entry name" value="Scytalone_dh"/>
    <property type="match status" value="1"/>
</dbReference>
<feature type="domain" description="Scytalone dehydratase-like" evidence="7">
    <location>
        <begin position="295"/>
        <end position="428"/>
    </location>
</feature>
<keyword evidence="5" id="KW-0949">S-adenosyl-L-methionine</keyword>
<name>A0AAD4KYL9_9EURO</name>
<dbReference type="EMBL" id="JAJTJA010000002">
    <property type="protein sequence ID" value="KAH8703357.1"/>
    <property type="molecule type" value="Genomic_DNA"/>
</dbReference>
<evidence type="ECO:0000256" key="4">
    <source>
        <dbReference type="ARBA" id="ARBA00022679"/>
    </source>
</evidence>
<dbReference type="RefSeq" id="XP_046076375.1">
    <property type="nucleotide sequence ID" value="XM_046221981.1"/>
</dbReference>
<dbReference type="PANTHER" id="PTHR44942">
    <property type="entry name" value="METHYLTRANSF_11 DOMAIN-CONTAINING PROTEIN"/>
    <property type="match status" value="1"/>
</dbReference>
<accession>A0AAD4KYL9</accession>
<dbReference type="PANTHER" id="PTHR44942:SF4">
    <property type="entry name" value="METHYLTRANSFERASE TYPE 11 DOMAIN-CONTAINING PROTEIN"/>
    <property type="match status" value="1"/>
</dbReference>
<dbReference type="InterPro" id="IPR029063">
    <property type="entry name" value="SAM-dependent_MTases_sf"/>
</dbReference>
<dbReference type="InterPro" id="IPR013216">
    <property type="entry name" value="Methyltransf_11"/>
</dbReference>